<feature type="region of interest" description="Disordered" evidence="1">
    <location>
        <begin position="137"/>
        <end position="162"/>
    </location>
</feature>
<keyword evidence="3" id="KW-1185">Reference proteome</keyword>
<accession>A0ABM5K322</accession>
<dbReference type="GeneID" id="126883287"/>
<feature type="compositionally biased region" description="Basic and acidic residues" evidence="1">
    <location>
        <begin position="153"/>
        <end position="162"/>
    </location>
</feature>
<reference evidence="2" key="1">
    <citation type="submission" date="2025-05" db="UniProtKB">
        <authorList>
            <consortium name="EnsemblMetazoa"/>
        </authorList>
    </citation>
    <scope>IDENTIFICATION</scope>
</reference>
<sequence length="242" mass="27390">MRRTSLEQLQSVMQACVPNVSIADLQAKFQSLKQNAVKEYKKHLNSMKSGAGEEEIYMPSLWYFDIIRYVLDGCLPRESIDTISVDTINTTDVEDSIIDGDGTSTIMDAIVIFDGDITEEPILDERVADETTIVEQTPTTSTHKGRVGSTFSDEPKSNKKKDNDHYLQMVSTNLAKLNTTLAMPPMLNQTQKEEMGGNELFASFVAKRMDEIDDLDIRDDVEEKIMSVLREGLRRNRQKKNE</sequence>
<protein>
    <recommendedName>
        <fullName evidence="4">MADF domain-containing protein</fullName>
    </recommendedName>
</protein>
<evidence type="ECO:0008006" key="4">
    <source>
        <dbReference type="Google" id="ProtNLM"/>
    </source>
</evidence>
<dbReference type="EnsemblMetazoa" id="XM_050648634.1">
    <property type="protein sequence ID" value="XP_050504591.1"/>
    <property type="gene ID" value="LOC126883287"/>
</dbReference>
<evidence type="ECO:0000256" key="1">
    <source>
        <dbReference type="SAM" id="MobiDB-lite"/>
    </source>
</evidence>
<name>A0ABM5K322_DIAVI</name>
<dbReference type="RefSeq" id="XP_050504591.1">
    <property type="nucleotide sequence ID" value="XM_050648634.1"/>
</dbReference>
<evidence type="ECO:0000313" key="2">
    <source>
        <dbReference type="EnsemblMetazoa" id="XP_050504591.1"/>
    </source>
</evidence>
<proteinExistence type="predicted"/>
<organism evidence="2 3">
    <name type="scientific">Diabrotica virgifera virgifera</name>
    <name type="common">western corn rootworm</name>
    <dbReference type="NCBI Taxonomy" id="50390"/>
    <lineage>
        <taxon>Eukaryota</taxon>
        <taxon>Metazoa</taxon>
        <taxon>Ecdysozoa</taxon>
        <taxon>Arthropoda</taxon>
        <taxon>Hexapoda</taxon>
        <taxon>Insecta</taxon>
        <taxon>Pterygota</taxon>
        <taxon>Neoptera</taxon>
        <taxon>Endopterygota</taxon>
        <taxon>Coleoptera</taxon>
        <taxon>Polyphaga</taxon>
        <taxon>Cucujiformia</taxon>
        <taxon>Chrysomeloidea</taxon>
        <taxon>Chrysomelidae</taxon>
        <taxon>Galerucinae</taxon>
        <taxon>Diabroticina</taxon>
        <taxon>Diabroticites</taxon>
        <taxon>Diabrotica</taxon>
    </lineage>
</organism>
<evidence type="ECO:0000313" key="3">
    <source>
        <dbReference type="Proteomes" id="UP001652700"/>
    </source>
</evidence>
<dbReference type="Proteomes" id="UP001652700">
    <property type="component" value="Unplaced"/>
</dbReference>